<gene>
    <name evidence="1" type="ORF">ENP77_00620</name>
</gene>
<proteinExistence type="predicted"/>
<name>A0A7C1P3Z8_THEPE</name>
<organism evidence="1">
    <name type="scientific">Thermofilum pendens</name>
    <dbReference type="NCBI Taxonomy" id="2269"/>
    <lineage>
        <taxon>Archaea</taxon>
        <taxon>Thermoproteota</taxon>
        <taxon>Thermoprotei</taxon>
        <taxon>Thermofilales</taxon>
        <taxon>Thermofilaceae</taxon>
        <taxon>Thermofilum</taxon>
    </lineage>
</organism>
<reference evidence="1" key="1">
    <citation type="journal article" date="2020" name="mSystems">
        <title>Genome- and Community-Level Interaction Insights into Carbon Utilization and Element Cycling Functions of Hydrothermarchaeota in Hydrothermal Sediment.</title>
        <authorList>
            <person name="Zhou Z."/>
            <person name="Liu Y."/>
            <person name="Xu W."/>
            <person name="Pan J."/>
            <person name="Luo Z.H."/>
            <person name="Li M."/>
        </authorList>
    </citation>
    <scope>NUCLEOTIDE SEQUENCE [LARGE SCALE GENOMIC DNA]</scope>
    <source>
        <strain evidence="1">SpSt-25</strain>
    </source>
</reference>
<dbReference type="EMBL" id="DSKP01000023">
    <property type="protein sequence ID" value="HEB48292.1"/>
    <property type="molecule type" value="Genomic_DNA"/>
</dbReference>
<evidence type="ECO:0000313" key="1">
    <source>
        <dbReference type="EMBL" id="HEB48292.1"/>
    </source>
</evidence>
<sequence length="114" mass="12747">MSIRAKILKAVEIVEDLALSKDIDEKQRKALLQVVKLLSEVQDEIIDAKSRVRELTYTLRELSELLGLEVNLTGPKLAIEDELMEAIDRSSMVELEIDGEKAIVKKLISAQAST</sequence>
<dbReference type="AlphaFoldDB" id="A0A7C1P3Z8"/>
<comment type="caution">
    <text evidence="1">The sequence shown here is derived from an EMBL/GenBank/DDBJ whole genome shotgun (WGS) entry which is preliminary data.</text>
</comment>
<accession>A0A7C1P3Z8</accession>
<protein>
    <submittedName>
        <fullName evidence="1">Uncharacterized protein</fullName>
    </submittedName>
</protein>